<feature type="region of interest" description="Disordered" evidence="1">
    <location>
        <begin position="213"/>
        <end position="302"/>
    </location>
</feature>
<organism evidence="2 3">
    <name type="scientific">Wolfiporia cocos (strain MD-104)</name>
    <name type="common">Brown rot fungus</name>
    <dbReference type="NCBI Taxonomy" id="742152"/>
    <lineage>
        <taxon>Eukaryota</taxon>
        <taxon>Fungi</taxon>
        <taxon>Dikarya</taxon>
        <taxon>Basidiomycota</taxon>
        <taxon>Agaricomycotina</taxon>
        <taxon>Agaricomycetes</taxon>
        <taxon>Polyporales</taxon>
        <taxon>Phaeolaceae</taxon>
        <taxon>Wolfiporia</taxon>
    </lineage>
</organism>
<accession>A0A2H3IWA1</accession>
<evidence type="ECO:0008006" key="4">
    <source>
        <dbReference type="Google" id="ProtNLM"/>
    </source>
</evidence>
<keyword evidence="3" id="KW-1185">Reference proteome</keyword>
<name>A0A2H3IWA1_WOLCO</name>
<protein>
    <recommendedName>
        <fullName evidence="4">RRM domain-containing protein</fullName>
    </recommendedName>
</protein>
<dbReference type="EMBL" id="KB467831">
    <property type="protein sequence ID" value="PCH34011.1"/>
    <property type="molecule type" value="Genomic_DNA"/>
</dbReference>
<feature type="region of interest" description="Disordered" evidence="1">
    <location>
        <begin position="165"/>
        <end position="201"/>
    </location>
</feature>
<evidence type="ECO:0000313" key="2">
    <source>
        <dbReference type="EMBL" id="PCH34011.1"/>
    </source>
</evidence>
<dbReference type="STRING" id="742152.A0A2H3IWA1"/>
<feature type="compositionally biased region" description="Basic and acidic residues" evidence="1">
    <location>
        <begin position="48"/>
        <end position="58"/>
    </location>
</feature>
<feature type="compositionally biased region" description="Polar residues" evidence="1">
    <location>
        <begin position="1"/>
        <end position="23"/>
    </location>
</feature>
<sequence>MTSLTNTSIQASPSLPLNAQGSTPDDDTTEMNRAAVTHLRRKSSHISRWIDEQHRISTTDRSPQQEGAPFASTQGDAQHTSPQARGASLRDNQSERSLGESFVLVDDVPRASHRASGLQSLMGRENSTPRPSPSHTPRTASPRPGQKPFRTASPLRSFHLSFAARRPPSTLGATRPRSPTHPPARPRHSADAGAPHSRAPSLSSLCALARADRAQTPDPACSRSRAQTAWKLRRPTVIEQAPTASADGPDAAPPRPSLSSSMTQSSYTSYSRASFDGPALPRKLNLGSTRAPSPALFGPTSPSLWSLPTNASHMDDAPDSEKIIAKDRDRASTVRIPLAIKVPTGNGGNVAATLGSPRRAKKKRKLVISGIPAGDERRFAAVKQWCESFGEINQIVRVPNGDLHVDFRKAEVADTVCRLQARVYISGVGSVCLSYFTGKKPRLTYGL</sequence>
<feature type="compositionally biased region" description="Polar residues" evidence="1">
    <location>
        <begin position="59"/>
        <end position="83"/>
    </location>
</feature>
<gene>
    <name evidence="2" type="ORF">WOLCODRAFT_135447</name>
</gene>
<dbReference type="Proteomes" id="UP000218811">
    <property type="component" value="Unassembled WGS sequence"/>
</dbReference>
<evidence type="ECO:0000313" key="3">
    <source>
        <dbReference type="Proteomes" id="UP000218811"/>
    </source>
</evidence>
<feature type="compositionally biased region" description="Low complexity" evidence="1">
    <location>
        <begin position="133"/>
        <end position="144"/>
    </location>
</feature>
<proteinExistence type="predicted"/>
<dbReference type="OMA" id="RKWCESF"/>
<dbReference type="AlphaFoldDB" id="A0A2H3IWA1"/>
<feature type="region of interest" description="Disordered" evidence="1">
    <location>
        <begin position="1"/>
        <end position="152"/>
    </location>
</feature>
<dbReference type="OrthoDB" id="3071736at2759"/>
<feature type="compositionally biased region" description="Low complexity" evidence="1">
    <location>
        <begin position="257"/>
        <end position="271"/>
    </location>
</feature>
<evidence type="ECO:0000256" key="1">
    <source>
        <dbReference type="SAM" id="MobiDB-lite"/>
    </source>
</evidence>
<reference evidence="2 3" key="1">
    <citation type="journal article" date="2012" name="Science">
        <title>The Paleozoic origin of enzymatic lignin decomposition reconstructed from 31 fungal genomes.</title>
        <authorList>
            <person name="Floudas D."/>
            <person name="Binder M."/>
            <person name="Riley R."/>
            <person name="Barry K."/>
            <person name="Blanchette R.A."/>
            <person name="Henrissat B."/>
            <person name="Martinez A.T."/>
            <person name="Otillar R."/>
            <person name="Spatafora J.W."/>
            <person name="Yadav J.S."/>
            <person name="Aerts A."/>
            <person name="Benoit I."/>
            <person name="Boyd A."/>
            <person name="Carlson A."/>
            <person name="Copeland A."/>
            <person name="Coutinho P.M."/>
            <person name="de Vries R.P."/>
            <person name="Ferreira P."/>
            <person name="Findley K."/>
            <person name="Foster B."/>
            <person name="Gaskell J."/>
            <person name="Glotzer D."/>
            <person name="Gorecki P."/>
            <person name="Heitman J."/>
            <person name="Hesse C."/>
            <person name="Hori C."/>
            <person name="Igarashi K."/>
            <person name="Jurgens J.A."/>
            <person name="Kallen N."/>
            <person name="Kersten P."/>
            <person name="Kohler A."/>
            <person name="Kuees U."/>
            <person name="Kumar T.K.A."/>
            <person name="Kuo A."/>
            <person name="LaButti K."/>
            <person name="Larrondo L.F."/>
            <person name="Lindquist E."/>
            <person name="Ling A."/>
            <person name="Lombard V."/>
            <person name="Lucas S."/>
            <person name="Lundell T."/>
            <person name="Martin R."/>
            <person name="McLaughlin D.J."/>
            <person name="Morgenstern I."/>
            <person name="Morin E."/>
            <person name="Murat C."/>
            <person name="Nagy L.G."/>
            <person name="Nolan M."/>
            <person name="Ohm R.A."/>
            <person name="Patyshakuliyeva A."/>
            <person name="Rokas A."/>
            <person name="Ruiz-Duenas F.J."/>
            <person name="Sabat G."/>
            <person name="Salamov A."/>
            <person name="Samejima M."/>
            <person name="Schmutz J."/>
            <person name="Slot J.C."/>
            <person name="St John F."/>
            <person name="Stenlid J."/>
            <person name="Sun H."/>
            <person name="Sun S."/>
            <person name="Syed K."/>
            <person name="Tsang A."/>
            <person name="Wiebenga A."/>
            <person name="Young D."/>
            <person name="Pisabarro A."/>
            <person name="Eastwood D.C."/>
            <person name="Martin F."/>
            <person name="Cullen D."/>
            <person name="Grigoriev I.V."/>
            <person name="Hibbett D.S."/>
        </authorList>
    </citation>
    <scope>NUCLEOTIDE SEQUENCE [LARGE SCALE GENOMIC DNA]</scope>
    <source>
        <strain evidence="2 3">MD-104</strain>
    </source>
</reference>